<comment type="caution">
    <text evidence="1">The sequence shown here is derived from an EMBL/GenBank/DDBJ whole genome shotgun (WGS) entry which is preliminary data.</text>
</comment>
<dbReference type="RefSeq" id="WP_075199811.1">
    <property type="nucleotide sequence ID" value="NZ_CP187985.1"/>
</dbReference>
<reference evidence="1" key="1">
    <citation type="submission" date="2016-12" db="EMBL/GenBank/DDBJ databases">
        <title>Analysis of the Molecular Diversity Among Cronobacter Species Isolated from Filth Flies Using a Pan Genomic DNA Microarray.</title>
        <authorList>
            <person name="Pava-Ripoll M."/>
            <person name="Tall B."/>
            <person name="Farber J."/>
            <person name="Fanning S."/>
            <person name="Lehner A."/>
            <person name="Stephan R."/>
            <person name="Pagotto F."/>
            <person name="Iverson C."/>
            <person name="Ziobro G."/>
            <person name="Miller A."/>
            <person name="Pearson R."/>
            <person name="Yan Q."/>
            <person name="Kim M."/>
            <person name="Jeong S."/>
            <person name="Park J."/>
            <person name="Jun S."/>
            <person name="Choi H."/>
            <person name="Chung T."/>
            <person name="Yoo Y."/>
            <person name="Park E."/>
            <person name="Hwang S."/>
            <person name="Lee B."/>
            <person name="Sathyamoorthy V."/>
            <person name="Carter L."/>
            <person name="Mammel M."/>
            <person name="Jackson S."/>
            <person name="Kothary M."/>
            <person name="Patel I."/>
            <person name="Grim C."/>
            <person name="Gopinath G."/>
            <person name="Gangiredla J."/>
            <person name="Chase H."/>
        </authorList>
    </citation>
    <scope>NUCLEOTIDE SEQUENCE [LARGE SCALE GENOMIC DNA]</scope>
    <source>
        <strain evidence="1">MOD1-Sh41s</strain>
    </source>
</reference>
<proteinExistence type="predicted"/>
<accession>A0A2T7AU49</accession>
<evidence type="ECO:0000313" key="1">
    <source>
        <dbReference type="EMBL" id="PUX15210.1"/>
    </source>
</evidence>
<organism evidence="1">
    <name type="scientific">Cronobacter turicensis</name>
    <dbReference type="NCBI Taxonomy" id="413502"/>
    <lineage>
        <taxon>Bacteria</taxon>
        <taxon>Pseudomonadati</taxon>
        <taxon>Pseudomonadota</taxon>
        <taxon>Gammaproteobacteria</taxon>
        <taxon>Enterobacterales</taxon>
        <taxon>Enterobacteriaceae</taxon>
        <taxon>Cronobacter</taxon>
    </lineage>
</organism>
<dbReference type="EMBL" id="MSAG01000070">
    <property type="protein sequence ID" value="PUX15210.1"/>
    <property type="molecule type" value="Genomic_DNA"/>
</dbReference>
<name>A0A2T7AU49_9ENTR</name>
<gene>
    <name evidence="1" type="ORF">BS411_22455</name>
</gene>
<dbReference type="OrthoDB" id="7066745at2"/>
<protein>
    <submittedName>
        <fullName evidence="1">Uncharacterized protein</fullName>
    </submittedName>
</protein>
<dbReference type="AlphaFoldDB" id="A0A2T7AU49"/>
<sequence length="155" mass="17803">MSNDIFGYLWPPLNAEGLRNLNDYTKLQKIGIAKIKKEELYNFPNELIPTSDCYAFLISDRPHYPNASYLIDYLDYAPEADIGFPVEGKARLNILLDVLSDIFSITNAQKMLVELTECSQIETIKKIKLCEIYDVIHKDFELYQGPPDTLYEITG</sequence>